<dbReference type="Pfam" id="PF00486">
    <property type="entry name" value="Trans_reg_C"/>
    <property type="match status" value="1"/>
</dbReference>
<dbReference type="RefSeq" id="WP_317083424.1">
    <property type="nucleotide sequence ID" value="NZ_CP136594.1"/>
</dbReference>
<evidence type="ECO:0000259" key="4">
    <source>
        <dbReference type="PROSITE" id="PS51755"/>
    </source>
</evidence>
<dbReference type="EMBL" id="CP136594">
    <property type="protein sequence ID" value="WOE76023.1"/>
    <property type="molecule type" value="Genomic_DNA"/>
</dbReference>
<reference evidence="5 6" key="1">
    <citation type="submission" date="2023-10" db="EMBL/GenBank/DDBJ databases">
        <title>Complete genome sequence of a Sphingomonadaceae bacterium.</title>
        <authorList>
            <person name="Yan C."/>
        </authorList>
    </citation>
    <scope>NUCLEOTIDE SEQUENCE [LARGE SCALE GENOMIC DNA]</scope>
    <source>
        <strain evidence="5 6">SCSIO 66989</strain>
    </source>
</reference>
<keyword evidence="3" id="KW-1133">Transmembrane helix</keyword>
<keyword evidence="3" id="KW-0812">Transmembrane</keyword>
<dbReference type="Proteomes" id="UP001302429">
    <property type="component" value="Chromosome"/>
</dbReference>
<gene>
    <name evidence="5" type="ORF">RB602_04700</name>
</gene>
<evidence type="ECO:0000256" key="2">
    <source>
        <dbReference type="PROSITE-ProRule" id="PRU01091"/>
    </source>
</evidence>
<evidence type="ECO:0000256" key="1">
    <source>
        <dbReference type="ARBA" id="ARBA00023125"/>
    </source>
</evidence>
<evidence type="ECO:0000313" key="5">
    <source>
        <dbReference type="EMBL" id="WOE76023.1"/>
    </source>
</evidence>
<dbReference type="SMART" id="SM00862">
    <property type="entry name" value="Trans_reg_C"/>
    <property type="match status" value="1"/>
</dbReference>
<dbReference type="PROSITE" id="PS51755">
    <property type="entry name" value="OMPR_PHOB"/>
    <property type="match status" value="1"/>
</dbReference>
<organism evidence="5 6">
    <name type="scientific">Alterisphingorhabdus coralli</name>
    <dbReference type="NCBI Taxonomy" id="3071408"/>
    <lineage>
        <taxon>Bacteria</taxon>
        <taxon>Pseudomonadati</taxon>
        <taxon>Pseudomonadota</taxon>
        <taxon>Alphaproteobacteria</taxon>
        <taxon>Sphingomonadales</taxon>
        <taxon>Sphingomonadaceae</taxon>
        <taxon>Alterisphingorhabdus (ex Yan et al. 2024)</taxon>
    </lineage>
</organism>
<protein>
    <submittedName>
        <fullName evidence="5">Winged helix-turn-helix domain-containing protein</fullName>
    </submittedName>
</protein>
<dbReference type="InterPro" id="IPR016032">
    <property type="entry name" value="Sig_transdc_resp-reg_C-effctor"/>
</dbReference>
<dbReference type="InterPro" id="IPR036388">
    <property type="entry name" value="WH-like_DNA-bd_sf"/>
</dbReference>
<dbReference type="GO" id="GO:0006355">
    <property type="term" value="P:regulation of DNA-templated transcription"/>
    <property type="evidence" value="ECO:0007669"/>
    <property type="project" value="InterPro"/>
</dbReference>
<feature type="transmembrane region" description="Helical" evidence="3">
    <location>
        <begin position="142"/>
        <end position="163"/>
    </location>
</feature>
<dbReference type="GO" id="GO:0003677">
    <property type="term" value="F:DNA binding"/>
    <property type="evidence" value="ECO:0007669"/>
    <property type="project" value="UniProtKB-UniRule"/>
</dbReference>
<feature type="DNA-binding region" description="OmpR/PhoB-type" evidence="2">
    <location>
        <begin position="12"/>
        <end position="108"/>
    </location>
</feature>
<name>A0AA97I2A4_9SPHN</name>
<proteinExistence type="predicted"/>
<dbReference type="SUPFAM" id="SSF46894">
    <property type="entry name" value="C-terminal effector domain of the bipartite response regulators"/>
    <property type="match status" value="1"/>
</dbReference>
<evidence type="ECO:0000313" key="6">
    <source>
        <dbReference type="Proteomes" id="UP001302429"/>
    </source>
</evidence>
<keyword evidence="6" id="KW-1185">Reference proteome</keyword>
<feature type="domain" description="OmpR/PhoB-type" evidence="4">
    <location>
        <begin position="12"/>
        <end position="108"/>
    </location>
</feature>
<dbReference type="KEGG" id="acoa:RB602_04700"/>
<keyword evidence="1 2" id="KW-0238">DNA-binding</keyword>
<dbReference type="CDD" id="cd00383">
    <property type="entry name" value="trans_reg_C"/>
    <property type="match status" value="1"/>
</dbReference>
<sequence>MSDVPQITSMNALPVAIGDATFLPEARELVLADSKVVLEPRLADLLSYLVTAQGKVARDELLNAVWGDEGSDEALTQAISKLRRHLGDEQRPYRIIRTIPKFGYALDGKAINLAHVEMVQSVPDTNQSNGALEKQSKSNRSFYQGIAVGVGLMCIVILLYAVLNRPTQVELEREMILCPPDAPPESCAKMLQQQS</sequence>
<dbReference type="InterPro" id="IPR001867">
    <property type="entry name" value="OmpR/PhoB-type_DNA-bd"/>
</dbReference>
<keyword evidence="3" id="KW-0472">Membrane</keyword>
<dbReference type="AlphaFoldDB" id="A0AA97I2A4"/>
<evidence type="ECO:0000256" key="3">
    <source>
        <dbReference type="SAM" id="Phobius"/>
    </source>
</evidence>
<dbReference type="Gene3D" id="1.10.10.10">
    <property type="entry name" value="Winged helix-like DNA-binding domain superfamily/Winged helix DNA-binding domain"/>
    <property type="match status" value="1"/>
</dbReference>
<accession>A0AA97I2A4</accession>
<dbReference type="GO" id="GO:0000160">
    <property type="term" value="P:phosphorelay signal transduction system"/>
    <property type="evidence" value="ECO:0007669"/>
    <property type="project" value="InterPro"/>
</dbReference>